<dbReference type="OrthoDB" id="5986303at2759"/>
<organism evidence="1 2">
    <name type="scientific">Paramuricea clavata</name>
    <name type="common">Red gorgonian</name>
    <name type="synonym">Violescent sea-whip</name>
    <dbReference type="NCBI Taxonomy" id="317549"/>
    <lineage>
        <taxon>Eukaryota</taxon>
        <taxon>Metazoa</taxon>
        <taxon>Cnidaria</taxon>
        <taxon>Anthozoa</taxon>
        <taxon>Octocorallia</taxon>
        <taxon>Malacalcyonacea</taxon>
        <taxon>Plexauridae</taxon>
        <taxon>Paramuricea</taxon>
    </lineage>
</organism>
<keyword evidence="2" id="KW-1185">Reference proteome</keyword>
<evidence type="ECO:0000313" key="2">
    <source>
        <dbReference type="Proteomes" id="UP001152795"/>
    </source>
</evidence>
<protein>
    <submittedName>
        <fullName evidence="1">Uncharacterized protein</fullName>
    </submittedName>
</protein>
<reference evidence="1" key="1">
    <citation type="submission" date="2020-04" db="EMBL/GenBank/DDBJ databases">
        <authorList>
            <person name="Alioto T."/>
            <person name="Alioto T."/>
            <person name="Gomez Garrido J."/>
        </authorList>
    </citation>
    <scope>NUCLEOTIDE SEQUENCE</scope>
    <source>
        <strain evidence="1">A484AB</strain>
    </source>
</reference>
<dbReference type="Pfam" id="PF05960">
    <property type="entry name" value="DUF885"/>
    <property type="match status" value="1"/>
</dbReference>
<dbReference type="EMBL" id="CACRXK020019695">
    <property type="protein sequence ID" value="CAB4033957.1"/>
    <property type="molecule type" value="Genomic_DNA"/>
</dbReference>
<name>A0A7D9LJD8_PARCT</name>
<evidence type="ECO:0000313" key="1">
    <source>
        <dbReference type="EMBL" id="CAB4033957.1"/>
    </source>
</evidence>
<dbReference type="InterPro" id="IPR010281">
    <property type="entry name" value="DUF885"/>
</dbReference>
<proteinExistence type="predicted"/>
<sequence length="216" mass="25529">MREYFHSHCEGLMSWLDDQSSNSFAAFIEGWALYSENPVMSDDTDVYNDNPIQKYGMFKWQIWRALRLIIDTGLHSRGMKRNEALELFDKFAWDKTDFAVKELTRYQSCPGQATAYMIGRLTIMELREKTKRELGEKFNLKDFHYQVLSQGNAPLSFLRKYIEKYIECVKNDSNTSLCQSITGPQQKSTEKFNKEHAAHKMRLAHMHIRSRHRHYP</sequence>
<dbReference type="Proteomes" id="UP001152795">
    <property type="component" value="Unassembled WGS sequence"/>
</dbReference>
<comment type="caution">
    <text evidence="1">The sequence shown here is derived from an EMBL/GenBank/DDBJ whole genome shotgun (WGS) entry which is preliminary data.</text>
</comment>
<accession>A0A7D9LJD8</accession>
<dbReference type="PANTHER" id="PTHR33361:SF2">
    <property type="entry name" value="DUF885 DOMAIN-CONTAINING PROTEIN"/>
    <property type="match status" value="1"/>
</dbReference>
<dbReference type="PANTHER" id="PTHR33361">
    <property type="entry name" value="GLR0591 PROTEIN"/>
    <property type="match status" value="1"/>
</dbReference>
<dbReference type="AlphaFoldDB" id="A0A7D9LJD8"/>
<gene>
    <name evidence="1" type="ORF">PACLA_8A022198</name>
</gene>